<feature type="transmembrane region" description="Helical" evidence="1">
    <location>
        <begin position="78"/>
        <end position="96"/>
    </location>
</feature>
<dbReference type="EMBL" id="CP133218">
    <property type="protein sequence ID" value="WML90826.1"/>
    <property type="molecule type" value="Genomic_DNA"/>
</dbReference>
<keyword evidence="1" id="KW-0812">Transmembrane</keyword>
<dbReference type="Proteomes" id="UP001236657">
    <property type="component" value="Chromosome"/>
</dbReference>
<evidence type="ECO:0000313" key="3">
    <source>
        <dbReference type="Proteomes" id="UP001236657"/>
    </source>
</evidence>
<keyword evidence="3" id="KW-1185">Reference proteome</keyword>
<feature type="transmembrane region" description="Helical" evidence="1">
    <location>
        <begin position="45"/>
        <end position="66"/>
    </location>
</feature>
<dbReference type="InterPro" id="IPR021836">
    <property type="entry name" value="DUF3429"/>
</dbReference>
<organism evidence="2 3">
    <name type="scientific">Thiothrix lacustris</name>
    <dbReference type="NCBI Taxonomy" id="525917"/>
    <lineage>
        <taxon>Bacteria</taxon>
        <taxon>Pseudomonadati</taxon>
        <taxon>Pseudomonadota</taxon>
        <taxon>Gammaproteobacteria</taxon>
        <taxon>Thiotrichales</taxon>
        <taxon>Thiotrichaceae</taxon>
        <taxon>Thiothrix</taxon>
    </lineage>
</organism>
<dbReference type="RefSeq" id="WP_308895408.1">
    <property type="nucleotide sequence ID" value="NZ_CP133218.1"/>
</dbReference>
<evidence type="ECO:0000256" key="1">
    <source>
        <dbReference type="SAM" id="Phobius"/>
    </source>
</evidence>
<dbReference type="PANTHER" id="PTHR15887:SF1">
    <property type="entry name" value="TRANSMEMBRANE PROTEIN 69"/>
    <property type="match status" value="1"/>
</dbReference>
<dbReference type="Pfam" id="PF11911">
    <property type="entry name" value="DUF3429"/>
    <property type="match status" value="1"/>
</dbReference>
<reference evidence="2 3" key="1">
    <citation type="submission" date="2023-08" db="EMBL/GenBank/DDBJ databases">
        <title>New molecular markers tilS and rpoB for phylogenetic and monitoring studies of the genus Thiothrix biodiversity.</title>
        <authorList>
            <person name="Ravin N.V."/>
            <person name="Smolyakov D."/>
            <person name="Markov N.D."/>
            <person name="Beletsky A.V."/>
            <person name="Mardanov A.V."/>
            <person name="Rudenko T.S."/>
            <person name="Grabovich M.Y."/>
        </authorList>
    </citation>
    <scope>NUCLEOTIDE SEQUENCE [LARGE SCALE GENOMIC DNA]</scope>
    <source>
        <strain evidence="2 3">MK1</strain>
    </source>
</reference>
<protein>
    <submittedName>
        <fullName evidence="2">DUF3429 domain-containing protein</fullName>
    </submittedName>
</protein>
<feature type="transmembrane region" description="Helical" evidence="1">
    <location>
        <begin position="12"/>
        <end position="33"/>
    </location>
</feature>
<keyword evidence="1" id="KW-0472">Membrane</keyword>
<proteinExistence type="predicted"/>
<feature type="transmembrane region" description="Helical" evidence="1">
    <location>
        <begin position="102"/>
        <end position="123"/>
    </location>
</feature>
<gene>
    <name evidence="2" type="ORF">RCF98_00385</name>
</gene>
<dbReference type="PANTHER" id="PTHR15887">
    <property type="entry name" value="TRANSMEMBRANE PROTEIN 69"/>
    <property type="match status" value="1"/>
</dbReference>
<sequence length="153" mass="16865">MYPKRPLPKLMWWLGYGGLLPFAVLSVALLLGSSLPWLGNVRLDWWLAAYAAIILSFLGAVHWGVALGMQDKLDEHDLGKLLLFSVVPSVLAWFSLLLPIKWALFLLAGLVVLAYIVDSLLLFKRLSADYGKMRLHLTVIVVLLLVAAGVAVS</sequence>
<evidence type="ECO:0000313" key="2">
    <source>
        <dbReference type="EMBL" id="WML90826.1"/>
    </source>
</evidence>
<accession>A0ABY9MSL4</accession>
<keyword evidence="1" id="KW-1133">Transmembrane helix</keyword>
<name>A0ABY9MSL4_9GAMM</name>
<feature type="transmembrane region" description="Helical" evidence="1">
    <location>
        <begin position="135"/>
        <end position="152"/>
    </location>
</feature>